<dbReference type="Gene3D" id="3.80.10.10">
    <property type="entry name" value="Ribonuclease Inhibitor"/>
    <property type="match status" value="1"/>
</dbReference>
<comment type="caution">
    <text evidence="2">The sequence shown here is derived from an EMBL/GenBank/DDBJ whole genome shotgun (WGS) entry which is preliminary data.</text>
</comment>
<dbReference type="PANTHER" id="PTHR13318">
    <property type="entry name" value="PARTNER OF PAIRED, ISOFORM B-RELATED"/>
    <property type="match status" value="1"/>
</dbReference>
<dbReference type="OrthoDB" id="27842at2759"/>
<evidence type="ECO:0000313" key="2">
    <source>
        <dbReference type="EMBL" id="OXA43557.1"/>
    </source>
</evidence>
<dbReference type="InterPro" id="IPR032675">
    <property type="entry name" value="LRR_dom_sf"/>
</dbReference>
<gene>
    <name evidence="2" type="ORF">Fcan01_21365</name>
</gene>
<evidence type="ECO:0000313" key="3">
    <source>
        <dbReference type="Proteomes" id="UP000198287"/>
    </source>
</evidence>
<sequence length="653" mass="72603">MDQEEDPNGGSGGRGDAPEQEVLLNKLINNTIGENICKHLSLADMKVVCLSTKGMYDMVRNSQAFAEKATLLICKETVLLDKFLVETCEYPWKGLDIDVTIPPTVVDLIMDVLPFVTRLYLRLARTDKVEGKDLTRFVTTLLANTKALKFLQLESVFLEQVLHDILSDASVQETLLKLKTLEICTGNKKNDATYYLDYDEGEDQPFPRNFYQLSCIAFKLTSLSLGKMCTVNGTETDHVKFIPAIIGSTSETLLELSVHMCEVWKLESMQVIHCPKLKRLSVTAYGVDGEAVAAFISHQPHLEHLWISMKETFSLKLLTVVQGRGTKLKSLHFTIKTFPHRPISYLVGAAGAAGDQPAAAPPIQWDFLSNSITSLKDFSICRPYSENEVDELGISRHRIEGTGVSFLKALPPSISKLGLRGLGDFWFDVQEDRVLDNDEDKIAILSRFTNLTELSWTRCGDSSLNDHLVHFILGHCTQLRKLELSYAFALTNAAITGEDENGVVVGVSLKNLNGLVHLSIKGCNITPRGILAAVGHPYLRSLEYLGSLALSTDDLKKIVEQNPSLESVAVHVSGLEDPHELKRELKLVNHRIRKLVDLGGEDGDQDSNSDADEPRQWGGSDISGGPPDYDDFFGVDDDYDYDDDYDEDELDYV</sequence>
<feature type="region of interest" description="Disordered" evidence="1">
    <location>
        <begin position="598"/>
        <end position="653"/>
    </location>
</feature>
<dbReference type="Proteomes" id="UP000198287">
    <property type="component" value="Unassembled WGS sequence"/>
</dbReference>
<accession>A0A226DFT8</accession>
<proteinExistence type="predicted"/>
<dbReference type="EMBL" id="LNIX01000021">
    <property type="protein sequence ID" value="OXA43557.1"/>
    <property type="molecule type" value="Genomic_DNA"/>
</dbReference>
<keyword evidence="3" id="KW-1185">Reference proteome</keyword>
<feature type="compositionally biased region" description="Acidic residues" evidence="1">
    <location>
        <begin position="628"/>
        <end position="653"/>
    </location>
</feature>
<reference evidence="2 3" key="1">
    <citation type="submission" date="2015-12" db="EMBL/GenBank/DDBJ databases">
        <title>The genome of Folsomia candida.</title>
        <authorList>
            <person name="Faddeeva A."/>
            <person name="Derks M.F."/>
            <person name="Anvar Y."/>
            <person name="Smit S."/>
            <person name="Van Straalen N."/>
            <person name="Roelofs D."/>
        </authorList>
    </citation>
    <scope>NUCLEOTIDE SEQUENCE [LARGE SCALE GENOMIC DNA]</scope>
    <source>
        <strain evidence="2 3">VU population</strain>
        <tissue evidence="2">Whole body</tissue>
    </source>
</reference>
<dbReference type="OMA" id="IGENICK"/>
<dbReference type="AlphaFoldDB" id="A0A226DFT8"/>
<dbReference type="GO" id="GO:0031146">
    <property type="term" value="P:SCF-dependent proteasomal ubiquitin-dependent protein catabolic process"/>
    <property type="evidence" value="ECO:0007669"/>
    <property type="project" value="TreeGrafter"/>
</dbReference>
<organism evidence="2 3">
    <name type="scientific">Folsomia candida</name>
    <name type="common">Springtail</name>
    <dbReference type="NCBI Taxonomy" id="158441"/>
    <lineage>
        <taxon>Eukaryota</taxon>
        <taxon>Metazoa</taxon>
        <taxon>Ecdysozoa</taxon>
        <taxon>Arthropoda</taxon>
        <taxon>Hexapoda</taxon>
        <taxon>Collembola</taxon>
        <taxon>Entomobryomorpha</taxon>
        <taxon>Isotomoidea</taxon>
        <taxon>Isotomidae</taxon>
        <taxon>Proisotominae</taxon>
        <taxon>Folsomia</taxon>
    </lineage>
</organism>
<feature type="compositionally biased region" description="Acidic residues" evidence="1">
    <location>
        <begin position="599"/>
        <end position="611"/>
    </location>
</feature>
<protein>
    <submittedName>
        <fullName evidence="2">Uncharacterized protein</fullName>
    </submittedName>
</protein>
<dbReference type="GO" id="GO:0019005">
    <property type="term" value="C:SCF ubiquitin ligase complex"/>
    <property type="evidence" value="ECO:0007669"/>
    <property type="project" value="TreeGrafter"/>
</dbReference>
<evidence type="ECO:0000256" key="1">
    <source>
        <dbReference type="SAM" id="MobiDB-lite"/>
    </source>
</evidence>
<dbReference type="STRING" id="158441.A0A226DFT8"/>
<dbReference type="SUPFAM" id="SSF52047">
    <property type="entry name" value="RNI-like"/>
    <property type="match status" value="1"/>
</dbReference>
<name>A0A226DFT8_FOLCA</name>